<reference evidence="2 3" key="1">
    <citation type="submission" date="2020-05" db="EMBL/GenBank/DDBJ databases">
        <title>Ramlibacter rhizophilus sp. nov., isolated from rhizosphere soil of national flower Mugunghwa from South Korea.</title>
        <authorList>
            <person name="Zheng-Fei Y."/>
            <person name="Huan T."/>
        </authorList>
    </citation>
    <scope>NUCLEOTIDE SEQUENCE [LARGE SCALE GENOMIC DNA]</scope>
    <source>
        <strain evidence="2 3">H242</strain>
    </source>
</reference>
<feature type="domain" description="NADPH-dependent FMN reductase-like" evidence="1">
    <location>
        <begin position="5"/>
        <end position="150"/>
    </location>
</feature>
<dbReference type="Gene3D" id="3.40.50.360">
    <property type="match status" value="1"/>
</dbReference>
<dbReference type="PANTHER" id="PTHR30543:SF21">
    <property type="entry name" value="NAD(P)H-DEPENDENT FMN REDUCTASE LOT6"/>
    <property type="match status" value="1"/>
</dbReference>
<organism evidence="2 3">
    <name type="scientific">Ramlibacter terrae</name>
    <dbReference type="NCBI Taxonomy" id="2732511"/>
    <lineage>
        <taxon>Bacteria</taxon>
        <taxon>Pseudomonadati</taxon>
        <taxon>Pseudomonadota</taxon>
        <taxon>Betaproteobacteria</taxon>
        <taxon>Burkholderiales</taxon>
        <taxon>Comamonadaceae</taxon>
        <taxon>Ramlibacter</taxon>
    </lineage>
</organism>
<dbReference type="PANTHER" id="PTHR30543">
    <property type="entry name" value="CHROMATE REDUCTASE"/>
    <property type="match status" value="1"/>
</dbReference>
<dbReference type="InterPro" id="IPR005025">
    <property type="entry name" value="FMN_Rdtase-like_dom"/>
</dbReference>
<dbReference type="EMBL" id="CP053418">
    <property type="protein sequence ID" value="QJW84398.1"/>
    <property type="molecule type" value="Genomic_DNA"/>
</dbReference>
<proteinExistence type="predicted"/>
<gene>
    <name evidence="2" type="ORF">HK414_13240</name>
</gene>
<evidence type="ECO:0000313" key="2">
    <source>
        <dbReference type="EMBL" id="QJW84398.1"/>
    </source>
</evidence>
<accession>A0ABX6P4U9</accession>
<dbReference type="Proteomes" id="UP000500826">
    <property type="component" value="Chromosome"/>
</dbReference>
<sequence>MSDIRIAVLVGSLRNDSFNGQLARAMAKLAPDGLVLEQVRFDDLPHYNQDDDGRPTEPVRRFKTQLAAAQGVVFVTPEYNRSIPGVLKNAIDHGSRPYGQSVWAGKPAGVLGISVGAMGTSMAQQHLRNILAYLDMPTLGQPEVYLQQKHGFFTDAGDIAADDTKQFLQKWLETYAARVREHNDRTIVKT</sequence>
<keyword evidence="3" id="KW-1185">Reference proteome</keyword>
<evidence type="ECO:0000313" key="3">
    <source>
        <dbReference type="Proteomes" id="UP000500826"/>
    </source>
</evidence>
<evidence type="ECO:0000259" key="1">
    <source>
        <dbReference type="Pfam" id="PF03358"/>
    </source>
</evidence>
<protein>
    <submittedName>
        <fullName evidence="2">NAD(P)H-dependent oxidoreductase</fullName>
    </submittedName>
</protein>
<dbReference type="InterPro" id="IPR029039">
    <property type="entry name" value="Flavoprotein-like_sf"/>
</dbReference>
<dbReference type="Pfam" id="PF03358">
    <property type="entry name" value="FMN_red"/>
    <property type="match status" value="1"/>
</dbReference>
<name>A0ABX6P4U9_9BURK</name>
<dbReference type="SUPFAM" id="SSF52218">
    <property type="entry name" value="Flavoproteins"/>
    <property type="match status" value="1"/>
</dbReference>
<dbReference type="InterPro" id="IPR050712">
    <property type="entry name" value="NAD(P)H-dep_reductase"/>
</dbReference>